<evidence type="ECO:0000256" key="6">
    <source>
        <dbReference type="SAM" id="SignalP"/>
    </source>
</evidence>
<comment type="caution">
    <text evidence="8">The sequence shown here is derived from an EMBL/GenBank/DDBJ whole genome shotgun (WGS) entry which is preliminary data.</text>
</comment>
<keyword evidence="3 4" id="KW-0408">Iron</keyword>
<dbReference type="InterPro" id="IPR051200">
    <property type="entry name" value="Host-pathogen_enzymatic-act"/>
</dbReference>
<evidence type="ECO:0000256" key="3">
    <source>
        <dbReference type="ARBA" id="ARBA00023004"/>
    </source>
</evidence>
<feature type="chain" id="PRO_5046312333" description="Cytochrome c domain-containing protein" evidence="6">
    <location>
        <begin position="33"/>
        <end position="945"/>
    </location>
</feature>
<feature type="region of interest" description="Disordered" evidence="5">
    <location>
        <begin position="912"/>
        <end position="945"/>
    </location>
</feature>
<evidence type="ECO:0000313" key="9">
    <source>
        <dbReference type="Proteomes" id="UP001217485"/>
    </source>
</evidence>
<keyword evidence="2 4" id="KW-0479">Metal-binding</keyword>
<organism evidence="8 9">
    <name type="scientific">Sorangium atrum</name>
    <dbReference type="NCBI Taxonomy" id="2995308"/>
    <lineage>
        <taxon>Bacteria</taxon>
        <taxon>Pseudomonadati</taxon>
        <taxon>Myxococcota</taxon>
        <taxon>Polyangia</taxon>
        <taxon>Polyangiales</taxon>
        <taxon>Polyangiaceae</taxon>
        <taxon>Sorangium</taxon>
    </lineage>
</organism>
<feature type="domain" description="Cytochrome c" evidence="7">
    <location>
        <begin position="663"/>
        <end position="776"/>
    </location>
</feature>
<dbReference type="PANTHER" id="PTHR47197:SF3">
    <property type="entry name" value="DIHYDRO-HEME D1 DEHYDROGENASE"/>
    <property type="match status" value="1"/>
</dbReference>
<name>A0ABT5C1E1_9BACT</name>
<keyword evidence="6" id="KW-0732">Signal</keyword>
<reference evidence="8 9" key="1">
    <citation type="submission" date="2023-01" db="EMBL/GenBank/DDBJ databases">
        <title>Minimal conservation of predation-associated metabolite biosynthetic gene clusters underscores biosynthetic potential of Myxococcota including descriptions for ten novel species: Archangium lansinium sp. nov., Myxococcus landrumus sp. nov., Nannocystis bai.</title>
        <authorList>
            <person name="Ahearne A."/>
            <person name="Stevens C."/>
            <person name="Dowd S."/>
        </authorList>
    </citation>
    <scope>NUCLEOTIDE SEQUENCE [LARGE SCALE GENOMIC DNA]</scope>
    <source>
        <strain evidence="8 9">WIWO2</strain>
    </source>
</reference>
<keyword evidence="9" id="KW-1185">Reference proteome</keyword>
<protein>
    <recommendedName>
        <fullName evidence="7">Cytochrome c domain-containing protein</fullName>
    </recommendedName>
</protein>
<evidence type="ECO:0000256" key="5">
    <source>
        <dbReference type="SAM" id="MobiDB-lite"/>
    </source>
</evidence>
<sequence length="945" mass="99540">MQSPFALRRVAGGLLSAAASSLVLAASAPALAGSSYTLFESGQVRPLALSPSGNLLFALNTPDGRLEVFRVHHGALVHRSSIPVGLDPVAVAARSDTEVWVVNHLSDSVSVVELSPGGYGGRVERTLLVGDEPRDLVFAGPGRRRAFITAAHRGQNNPNDPQLTTPGVGRADVWVFDANHLGPSLGGEPLAILTLFADTPRALAATPDGARVYAAGFHSGNRSTVVTELLVPDGGAANGGSPGPMTNAFGDPAPEVSLIVKFDGARWVDEIGRTWDEKVRLSLPDKDVFAINAMANPPRPIAGPSGHFAGVGTILFNMVVNPVNGKVYVSNTDARNEQRFEGPGAFAGQSLRGHLHESRITVLRPGNAPPRVAPRHLNKHIDYSVCCAPTPNAESEASLAQPVDMAVTSDGATLYVAALGSSKVGVLGTAALEGDTFVPDAADHIEVSGGGPSGLALDEARGQLFVLTRFDNSISIVDTATRAETAHVAMYSPEPPGVTLGRRFLYDARSSSAHGDSSCASCHIFGDFDSLGWDLGNPDEPVTTNPGPFVGPLLNLFTQQPMPRQFHPMKGPTTTQSLRGMANHGPMHWRGDRTGGNDAPTAQPDSGSFDERAAFMKFQAGFTDLLGRSGPIPAASMEAFADFILQVTYPPNPIRRLDNSLTPDQQAGRDTFVSGNLDGTAICNGCHVLDPEGNPGVDKPGFFGTNGNMTFDFQPQLIKTPHLRNMYQKVGMFGMAAPLFGILPGDNDPKGDQVRGFGFLHDGSFDTLFRFFRGMGFSPFTGFTNQFGTFPDNPNGLPDSPAGDAVRRQIESFLLAFDSNVAPIVGQQVTLTPGNQAAAAPRIDLLIARADAGECDLVAKSHLTSQEIGFLHTGAGQFVADRTALPPIPDAVLRQIALATGRPLTYTCAPPGSGYRIGVDRDEDGSLDGDERSAGSDPADPADTP</sequence>
<evidence type="ECO:0000256" key="2">
    <source>
        <dbReference type="ARBA" id="ARBA00022723"/>
    </source>
</evidence>
<dbReference type="PROSITE" id="PS51007">
    <property type="entry name" value="CYTC"/>
    <property type="match status" value="1"/>
</dbReference>
<dbReference type="SUPFAM" id="SSF50969">
    <property type="entry name" value="YVTN repeat-like/Quinoprotein amine dehydrogenase"/>
    <property type="match status" value="1"/>
</dbReference>
<evidence type="ECO:0000313" key="8">
    <source>
        <dbReference type="EMBL" id="MDC0680233.1"/>
    </source>
</evidence>
<keyword evidence="1 4" id="KW-0349">Heme</keyword>
<feature type="signal peptide" evidence="6">
    <location>
        <begin position="1"/>
        <end position="32"/>
    </location>
</feature>
<dbReference type="InterPro" id="IPR015943">
    <property type="entry name" value="WD40/YVTN_repeat-like_dom_sf"/>
</dbReference>
<gene>
    <name evidence="8" type="ORF">POL72_21000</name>
</gene>
<accession>A0ABT5C1E1</accession>
<dbReference type="InterPro" id="IPR011044">
    <property type="entry name" value="Quino_amine_DH_bsu"/>
</dbReference>
<dbReference type="SUPFAM" id="SSF46626">
    <property type="entry name" value="Cytochrome c"/>
    <property type="match status" value="2"/>
</dbReference>
<dbReference type="Proteomes" id="UP001217485">
    <property type="component" value="Unassembled WGS sequence"/>
</dbReference>
<dbReference type="EMBL" id="JAQNDK010000002">
    <property type="protein sequence ID" value="MDC0680233.1"/>
    <property type="molecule type" value="Genomic_DNA"/>
</dbReference>
<dbReference type="InterPro" id="IPR009056">
    <property type="entry name" value="Cyt_c-like_dom"/>
</dbReference>
<evidence type="ECO:0000259" key="7">
    <source>
        <dbReference type="PROSITE" id="PS51007"/>
    </source>
</evidence>
<dbReference type="InterPro" id="IPR036909">
    <property type="entry name" value="Cyt_c-like_dom_sf"/>
</dbReference>
<evidence type="ECO:0000256" key="4">
    <source>
        <dbReference type="PROSITE-ProRule" id="PRU00433"/>
    </source>
</evidence>
<dbReference type="PANTHER" id="PTHR47197">
    <property type="entry name" value="PROTEIN NIRF"/>
    <property type="match status" value="1"/>
</dbReference>
<dbReference type="RefSeq" id="WP_272097265.1">
    <property type="nucleotide sequence ID" value="NZ_JAQNDK010000002.1"/>
</dbReference>
<dbReference type="Gene3D" id="2.130.10.10">
    <property type="entry name" value="YVTN repeat-like/Quinoprotein amine dehydrogenase"/>
    <property type="match status" value="2"/>
</dbReference>
<evidence type="ECO:0000256" key="1">
    <source>
        <dbReference type="ARBA" id="ARBA00022617"/>
    </source>
</evidence>
<proteinExistence type="predicted"/>